<dbReference type="PANTHER" id="PTHR43708">
    <property type="entry name" value="CONSERVED EXPRESSED OXIDOREDUCTASE (EUROFUNG)"/>
    <property type="match status" value="1"/>
</dbReference>
<evidence type="ECO:0000259" key="4">
    <source>
        <dbReference type="Pfam" id="PF22725"/>
    </source>
</evidence>
<dbReference type="InterPro" id="IPR036291">
    <property type="entry name" value="NAD(P)-bd_dom_sf"/>
</dbReference>
<name>A0A437MQQ8_9SPHI</name>
<comment type="similarity">
    <text evidence="1">Belongs to the Gfo/Idh/MocA family.</text>
</comment>
<dbReference type="OrthoDB" id="9815825at2"/>
<dbReference type="PANTHER" id="PTHR43708:SF5">
    <property type="entry name" value="CONSERVED EXPRESSED OXIDOREDUCTASE (EUROFUNG)-RELATED"/>
    <property type="match status" value="1"/>
</dbReference>
<dbReference type="Gene3D" id="3.40.50.720">
    <property type="entry name" value="NAD(P)-binding Rossmann-like Domain"/>
    <property type="match status" value="1"/>
</dbReference>
<dbReference type="InterPro" id="IPR055170">
    <property type="entry name" value="GFO_IDH_MocA-like_dom"/>
</dbReference>
<evidence type="ECO:0000256" key="1">
    <source>
        <dbReference type="ARBA" id="ARBA00010928"/>
    </source>
</evidence>
<proteinExistence type="inferred from homology"/>
<dbReference type="Pfam" id="PF22725">
    <property type="entry name" value="GFO_IDH_MocA_C3"/>
    <property type="match status" value="1"/>
</dbReference>
<feature type="domain" description="GFO/IDH/MocA-like oxidoreductase" evidence="4">
    <location>
        <begin position="130"/>
        <end position="250"/>
    </location>
</feature>
<dbReference type="GO" id="GO:0016491">
    <property type="term" value="F:oxidoreductase activity"/>
    <property type="evidence" value="ECO:0007669"/>
    <property type="project" value="UniProtKB-KW"/>
</dbReference>
<dbReference type="SUPFAM" id="SSF55347">
    <property type="entry name" value="Glyceraldehyde-3-phosphate dehydrogenase-like, C-terminal domain"/>
    <property type="match status" value="1"/>
</dbReference>
<dbReference type="AlphaFoldDB" id="A0A437MQQ8"/>
<accession>A0A437MQQ8</accession>
<dbReference type="Pfam" id="PF01408">
    <property type="entry name" value="GFO_IDH_MocA"/>
    <property type="match status" value="1"/>
</dbReference>
<feature type="domain" description="Gfo/Idh/MocA-like oxidoreductase N-terminal" evidence="3">
    <location>
        <begin position="12"/>
        <end position="121"/>
    </location>
</feature>
<comment type="caution">
    <text evidence="5">The sequence shown here is derived from an EMBL/GenBank/DDBJ whole genome shotgun (WGS) entry which is preliminary data.</text>
</comment>
<dbReference type="RefSeq" id="WP_127705782.1">
    <property type="nucleotide sequence ID" value="NZ_SACK01000006.1"/>
</dbReference>
<dbReference type="GO" id="GO:0000166">
    <property type="term" value="F:nucleotide binding"/>
    <property type="evidence" value="ECO:0007669"/>
    <property type="project" value="InterPro"/>
</dbReference>
<keyword evidence="6" id="KW-1185">Reference proteome</keyword>
<protein>
    <submittedName>
        <fullName evidence="5">Oxidoreductase</fullName>
    </submittedName>
</protein>
<dbReference type="Proteomes" id="UP000282759">
    <property type="component" value="Unassembled WGS sequence"/>
</dbReference>
<dbReference type="Gene3D" id="3.30.360.10">
    <property type="entry name" value="Dihydrodipicolinate Reductase, domain 2"/>
    <property type="match status" value="1"/>
</dbReference>
<organism evidence="5 6">
    <name type="scientific">Mucilaginibacter limnophilus</name>
    <dbReference type="NCBI Taxonomy" id="1932778"/>
    <lineage>
        <taxon>Bacteria</taxon>
        <taxon>Pseudomonadati</taxon>
        <taxon>Bacteroidota</taxon>
        <taxon>Sphingobacteriia</taxon>
        <taxon>Sphingobacteriales</taxon>
        <taxon>Sphingobacteriaceae</taxon>
        <taxon>Mucilaginibacter</taxon>
    </lineage>
</organism>
<dbReference type="InterPro" id="IPR000683">
    <property type="entry name" value="Gfo/Idh/MocA-like_OxRdtase_N"/>
</dbReference>
<evidence type="ECO:0000259" key="3">
    <source>
        <dbReference type="Pfam" id="PF01408"/>
    </source>
</evidence>
<gene>
    <name evidence="5" type="ORF">EOD41_13520</name>
</gene>
<sequence length="338" mass="37835">MAAPITAGLMAFGMSGRVFHAPFLHTSPDFRLKAVVERSQKKANDIYPDVISYNSVDELLADDEIELVVVNTASYTHYELAKQALNAGKHVLLEKPAAATSAEVKELFDLARQKGLHLMVYQNRRWDSGFLSVKEIVESGRLGDLIEVHFRFDRYKPVIGPKAFKEMASYPANGTAYDLGPHLIDNAIALFGNPVSSHKTLGSYREGSQVADYFHLHMIYPNQLNVYLTAGLLIGEALPAFVLHGKLGSFIKNRTDVQEDQLIAGMMPTDEAYGIEPANSEGRLITYDENQQKTVEYITSKKGDYRHLFEAVNNTIRNGALFPVTEEHITWQIEMLEQ</sequence>
<reference evidence="5 6" key="1">
    <citation type="submission" date="2019-01" db="EMBL/GenBank/DDBJ databases">
        <authorList>
            <person name="Chen W.-M."/>
        </authorList>
    </citation>
    <scope>NUCLEOTIDE SEQUENCE [LARGE SCALE GENOMIC DNA]</scope>
    <source>
        <strain evidence="5 6">YBJ-36</strain>
    </source>
</reference>
<dbReference type="EMBL" id="SACK01000006">
    <property type="protein sequence ID" value="RVT99979.1"/>
    <property type="molecule type" value="Genomic_DNA"/>
</dbReference>
<dbReference type="InterPro" id="IPR051317">
    <property type="entry name" value="Gfo/Idh/MocA_oxidoreduct"/>
</dbReference>
<evidence type="ECO:0000256" key="2">
    <source>
        <dbReference type="ARBA" id="ARBA00023002"/>
    </source>
</evidence>
<dbReference type="SUPFAM" id="SSF51735">
    <property type="entry name" value="NAD(P)-binding Rossmann-fold domains"/>
    <property type="match status" value="1"/>
</dbReference>
<keyword evidence="2" id="KW-0560">Oxidoreductase</keyword>
<evidence type="ECO:0000313" key="6">
    <source>
        <dbReference type="Proteomes" id="UP000282759"/>
    </source>
</evidence>
<evidence type="ECO:0000313" key="5">
    <source>
        <dbReference type="EMBL" id="RVT99979.1"/>
    </source>
</evidence>